<dbReference type="eggNOG" id="ENOG5030RES">
    <property type="taxonomic scope" value="Bacteria"/>
</dbReference>
<evidence type="ECO:0000313" key="2">
    <source>
        <dbReference type="Proteomes" id="UP000030152"/>
    </source>
</evidence>
<dbReference type="Proteomes" id="UP000030152">
    <property type="component" value="Unassembled WGS sequence"/>
</dbReference>
<dbReference type="STRING" id="1121895.GCA_000378485_03008"/>
<proteinExistence type="predicted"/>
<gene>
    <name evidence="1" type="ORF">Q765_10295</name>
</gene>
<name>A0A0A2ME96_9FLAO</name>
<comment type="caution">
    <text evidence="1">The sequence shown here is derived from an EMBL/GenBank/DDBJ whole genome shotgun (WGS) entry which is preliminary data.</text>
</comment>
<organism evidence="1 2">
    <name type="scientific">Flavobacterium rivuli WB 3.3-2 = DSM 21788</name>
    <dbReference type="NCBI Taxonomy" id="1121895"/>
    <lineage>
        <taxon>Bacteria</taxon>
        <taxon>Pseudomonadati</taxon>
        <taxon>Bacteroidota</taxon>
        <taxon>Flavobacteriia</taxon>
        <taxon>Flavobacteriales</taxon>
        <taxon>Flavobacteriaceae</taxon>
        <taxon>Flavobacterium</taxon>
    </lineage>
</organism>
<reference evidence="1 2" key="1">
    <citation type="submission" date="2013-09" db="EMBL/GenBank/DDBJ databases">
        <authorList>
            <person name="Zeng Z."/>
            <person name="Chen C."/>
        </authorList>
    </citation>
    <scope>NUCLEOTIDE SEQUENCE [LARGE SCALE GENOMIC DNA]</scope>
    <source>
        <strain evidence="1 2">WB 3.3-2</strain>
    </source>
</reference>
<dbReference type="OrthoDB" id="796745at2"/>
<accession>A0A0A2ME96</accession>
<evidence type="ECO:0000313" key="1">
    <source>
        <dbReference type="EMBL" id="KGO86605.1"/>
    </source>
</evidence>
<protein>
    <submittedName>
        <fullName evidence="1">Uncharacterized protein</fullName>
    </submittedName>
</protein>
<dbReference type="RefSeq" id="WP_020214172.1">
    <property type="nucleotide sequence ID" value="NZ_JRLX01000009.1"/>
</dbReference>
<keyword evidence="2" id="KW-1185">Reference proteome</keyword>
<dbReference type="AlphaFoldDB" id="A0A0A2ME96"/>
<dbReference type="EMBL" id="JRLX01000009">
    <property type="protein sequence ID" value="KGO86605.1"/>
    <property type="molecule type" value="Genomic_DNA"/>
</dbReference>
<sequence length="100" mass="12099">MDTLTYMPRFTKTNLLYQYQWPGRNTIITPTFKDEDLIDVANGDDVLNFINRFFAVHNLISQSSFERLEYLIKHHLPINVNTRKEITAWIKKNWDRQFYN</sequence>